<proteinExistence type="predicted"/>
<dbReference type="InterPro" id="IPR025996">
    <property type="entry name" value="MT1864/Rv1816-like_C"/>
</dbReference>
<reference evidence="6" key="2">
    <citation type="journal article" date="2021" name="Microbiome">
        <title>Successional dynamics and alternative stable states in a saline activated sludge microbial community over 9 years.</title>
        <authorList>
            <person name="Wang Y."/>
            <person name="Ye J."/>
            <person name="Ju F."/>
            <person name="Liu L."/>
            <person name="Boyd J.A."/>
            <person name="Deng Y."/>
            <person name="Parks D.H."/>
            <person name="Jiang X."/>
            <person name="Yin X."/>
            <person name="Woodcroft B.J."/>
            <person name="Tyson G.W."/>
            <person name="Hugenholtz P."/>
            <person name="Polz M.F."/>
            <person name="Zhang T."/>
        </authorList>
    </citation>
    <scope>NUCLEOTIDE SEQUENCE</scope>
    <source>
        <strain evidence="6">HKST-UBA01</strain>
    </source>
</reference>
<reference evidence="6" key="1">
    <citation type="submission" date="2020-04" db="EMBL/GenBank/DDBJ databases">
        <authorList>
            <person name="Zhang T."/>
        </authorList>
    </citation>
    <scope>NUCLEOTIDE SEQUENCE</scope>
    <source>
        <strain evidence="6">HKST-UBA01</strain>
    </source>
</reference>
<dbReference type="GO" id="GO:0003700">
    <property type="term" value="F:DNA-binding transcription factor activity"/>
    <property type="evidence" value="ECO:0007669"/>
    <property type="project" value="TreeGrafter"/>
</dbReference>
<feature type="DNA-binding region" description="H-T-H motif" evidence="4">
    <location>
        <begin position="17"/>
        <end position="36"/>
    </location>
</feature>
<comment type="caution">
    <text evidence="6">The sequence shown here is derived from an EMBL/GenBank/DDBJ whole genome shotgun (WGS) entry which is preliminary data.</text>
</comment>
<evidence type="ECO:0000256" key="2">
    <source>
        <dbReference type="ARBA" id="ARBA00023125"/>
    </source>
</evidence>
<name>A0A956RP15_UNCEI</name>
<organism evidence="6 7">
    <name type="scientific">Eiseniibacteriota bacterium</name>
    <dbReference type="NCBI Taxonomy" id="2212470"/>
    <lineage>
        <taxon>Bacteria</taxon>
        <taxon>Candidatus Eiseniibacteriota</taxon>
    </lineage>
</organism>
<dbReference type="InterPro" id="IPR009057">
    <property type="entry name" value="Homeodomain-like_sf"/>
</dbReference>
<dbReference type="GO" id="GO:0000976">
    <property type="term" value="F:transcription cis-regulatory region binding"/>
    <property type="evidence" value="ECO:0007669"/>
    <property type="project" value="TreeGrafter"/>
</dbReference>
<keyword evidence="1" id="KW-0805">Transcription regulation</keyword>
<dbReference type="PANTHER" id="PTHR30055">
    <property type="entry name" value="HTH-TYPE TRANSCRIPTIONAL REGULATOR RUTR"/>
    <property type="match status" value="1"/>
</dbReference>
<dbReference type="SUPFAM" id="SSF46689">
    <property type="entry name" value="Homeodomain-like"/>
    <property type="match status" value="1"/>
</dbReference>
<dbReference type="Pfam" id="PF13305">
    <property type="entry name" value="TetR_C_33"/>
    <property type="match status" value="1"/>
</dbReference>
<dbReference type="InterPro" id="IPR036271">
    <property type="entry name" value="Tet_transcr_reg_TetR-rel_C_sf"/>
</dbReference>
<keyword evidence="3" id="KW-0804">Transcription</keyword>
<dbReference type="InterPro" id="IPR050109">
    <property type="entry name" value="HTH-type_TetR-like_transc_reg"/>
</dbReference>
<dbReference type="EMBL" id="JAGQHR010000209">
    <property type="protein sequence ID" value="MCA9727663.1"/>
    <property type="molecule type" value="Genomic_DNA"/>
</dbReference>
<evidence type="ECO:0000259" key="5">
    <source>
        <dbReference type="PROSITE" id="PS50977"/>
    </source>
</evidence>
<dbReference type="PANTHER" id="PTHR30055:SF212">
    <property type="entry name" value="TETR-FAMILY FAMILY TRANSCRIPTIONAL REGULATOR"/>
    <property type="match status" value="1"/>
</dbReference>
<dbReference type="AlphaFoldDB" id="A0A956RP15"/>
<evidence type="ECO:0000256" key="4">
    <source>
        <dbReference type="PROSITE-ProRule" id="PRU00335"/>
    </source>
</evidence>
<evidence type="ECO:0000256" key="3">
    <source>
        <dbReference type="ARBA" id="ARBA00023163"/>
    </source>
</evidence>
<evidence type="ECO:0000313" key="7">
    <source>
        <dbReference type="Proteomes" id="UP000697710"/>
    </source>
</evidence>
<gene>
    <name evidence="6" type="ORF">KC729_08265</name>
</gene>
<keyword evidence="2 4" id="KW-0238">DNA-binding</keyword>
<protein>
    <submittedName>
        <fullName evidence="6">TetR/AcrR family transcriptional regulator</fullName>
    </submittedName>
</protein>
<dbReference type="SUPFAM" id="SSF48498">
    <property type="entry name" value="Tetracyclin repressor-like, C-terminal domain"/>
    <property type="match status" value="1"/>
</dbReference>
<accession>A0A956RP15</accession>
<dbReference type="PROSITE" id="PS50977">
    <property type="entry name" value="HTH_TETR_2"/>
    <property type="match status" value="1"/>
</dbReference>
<sequence>MTEAASLLLQNGYAGFSMRRLAERIGYSVMTIYRYFENKEELIGAVLQSGFARFETDLARAAAGDATPRERIRRIGIAYVTFGLDNPILYHLMFMQAPGAIPGGLHGVPDRTHPERPTGFVASMFAVLDAWIASGESRIKDVDLLGHVLWSAVHGVVALGIGAMDHTREEMLEIGRETIDTTLRGIDVIAT</sequence>
<evidence type="ECO:0000313" key="6">
    <source>
        <dbReference type="EMBL" id="MCA9727663.1"/>
    </source>
</evidence>
<dbReference type="Gene3D" id="1.10.357.10">
    <property type="entry name" value="Tetracycline Repressor, domain 2"/>
    <property type="match status" value="1"/>
</dbReference>
<evidence type="ECO:0000256" key="1">
    <source>
        <dbReference type="ARBA" id="ARBA00023015"/>
    </source>
</evidence>
<dbReference type="Pfam" id="PF00440">
    <property type="entry name" value="TetR_N"/>
    <property type="match status" value="1"/>
</dbReference>
<dbReference type="Proteomes" id="UP000697710">
    <property type="component" value="Unassembled WGS sequence"/>
</dbReference>
<dbReference type="InterPro" id="IPR001647">
    <property type="entry name" value="HTH_TetR"/>
</dbReference>
<feature type="domain" description="HTH tetR-type" evidence="5">
    <location>
        <begin position="1"/>
        <end position="54"/>
    </location>
</feature>